<sequence>MALQSEKAHTKMKTVTLLNGSDDLLSCLSKEDAETTDPEVAALYKFVQQFVSGAVPRLEDELVKVAGQEQRIRTVLNYITNSCSETVNKNELSEAASHYLRKYNLVKSYIPKTKLSKDISIIEDSSKLLANDISIVKELFAQICSGKISIHRIFYPSQQLTEKDTEQLIKTLQTIV</sequence>
<organism evidence="1 2">
    <name type="scientific">Araneus ventricosus</name>
    <name type="common">Orbweaver spider</name>
    <name type="synonym">Epeira ventricosa</name>
    <dbReference type="NCBI Taxonomy" id="182803"/>
    <lineage>
        <taxon>Eukaryota</taxon>
        <taxon>Metazoa</taxon>
        <taxon>Ecdysozoa</taxon>
        <taxon>Arthropoda</taxon>
        <taxon>Chelicerata</taxon>
        <taxon>Arachnida</taxon>
        <taxon>Araneae</taxon>
        <taxon>Araneomorphae</taxon>
        <taxon>Entelegynae</taxon>
        <taxon>Araneoidea</taxon>
        <taxon>Araneidae</taxon>
        <taxon>Araneus</taxon>
    </lineage>
</organism>
<reference evidence="1 2" key="1">
    <citation type="journal article" date="2019" name="Sci. Rep.">
        <title>Orb-weaving spider Araneus ventricosus genome elucidates the spidroin gene catalogue.</title>
        <authorList>
            <person name="Kono N."/>
            <person name="Nakamura H."/>
            <person name="Ohtoshi R."/>
            <person name="Moran D.A.P."/>
            <person name="Shinohara A."/>
            <person name="Yoshida Y."/>
            <person name="Fujiwara M."/>
            <person name="Mori M."/>
            <person name="Tomita M."/>
            <person name="Arakawa K."/>
        </authorList>
    </citation>
    <scope>NUCLEOTIDE SEQUENCE [LARGE SCALE GENOMIC DNA]</scope>
</reference>
<dbReference type="OrthoDB" id="6450618at2759"/>
<gene>
    <name evidence="1" type="ORF">AVEN_257432_1</name>
</gene>
<dbReference type="AlphaFoldDB" id="A0A4Y2FF89"/>
<proteinExistence type="predicted"/>
<accession>A0A4Y2FF89</accession>
<name>A0A4Y2FF89_ARAVE</name>
<protein>
    <submittedName>
        <fullName evidence="1">Uncharacterized protein</fullName>
    </submittedName>
</protein>
<evidence type="ECO:0000313" key="2">
    <source>
        <dbReference type="Proteomes" id="UP000499080"/>
    </source>
</evidence>
<evidence type="ECO:0000313" key="1">
    <source>
        <dbReference type="EMBL" id="GBM39318.1"/>
    </source>
</evidence>
<comment type="caution">
    <text evidence="1">The sequence shown here is derived from an EMBL/GenBank/DDBJ whole genome shotgun (WGS) entry which is preliminary data.</text>
</comment>
<dbReference type="Gene3D" id="1.10.1470.20">
    <property type="entry name" value="Fatty acid synthase, domain 2"/>
    <property type="match status" value="1"/>
</dbReference>
<dbReference type="EMBL" id="BGPR01000893">
    <property type="protein sequence ID" value="GBM39318.1"/>
    <property type="molecule type" value="Genomic_DNA"/>
</dbReference>
<dbReference type="Proteomes" id="UP000499080">
    <property type="component" value="Unassembled WGS sequence"/>
</dbReference>
<keyword evidence="2" id="KW-1185">Reference proteome</keyword>